<evidence type="ECO:0000313" key="2">
    <source>
        <dbReference type="EMBL" id="CAK8997990.1"/>
    </source>
</evidence>
<evidence type="ECO:0000256" key="1">
    <source>
        <dbReference type="SAM" id="Coils"/>
    </source>
</evidence>
<proteinExistence type="predicted"/>
<organism evidence="2 3">
    <name type="scientific">Durusdinium trenchii</name>
    <dbReference type="NCBI Taxonomy" id="1381693"/>
    <lineage>
        <taxon>Eukaryota</taxon>
        <taxon>Sar</taxon>
        <taxon>Alveolata</taxon>
        <taxon>Dinophyceae</taxon>
        <taxon>Suessiales</taxon>
        <taxon>Symbiodiniaceae</taxon>
        <taxon>Durusdinium</taxon>
    </lineage>
</organism>
<dbReference type="Gene3D" id="3.40.50.150">
    <property type="entry name" value="Vaccinia Virus protein VP39"/>
    <property type="match status" value="1"/>
</dbReference>
<keyword evidence="3" id="KW-1185">Reference proteome</keyword>
<comment type="caution">
    <text evidence="2">The sequence shown here is derived from an EMBL/GenBank/DDBJ whole genome shotgun (WGS) entry which is preliminary data.</text>
</comment>
<feature type="coiled-coil region" evidence="1">
    <location>
        <begin position="95"/>
        <end position="126"/>
    </location>
</feature>
<dbReference type="EMBL" id="CAXAMM010002947">
    <property type="protein sequence ID" value="CAK8997990.1"/>
    <property type="molecule type" value="Genomic_DNA"/>
</dbReference>
<protein>
    <submittedName>
        <fullName evidence="2">Uncharacterized protein</fullName>
    </submittedName>
</protein>
<keyword evidence="1" id="KW-0175">Coiled coil</keyword>
<accession>A0ABP0I5X8</accession>
<evidence type="ECO:0000313" key="3">
    <source>
        <dbReference type="Proteomes" id="UP001642464"/>
    </source>
</evidence>
<name>A0ABP0I5X8_9DINO</name>
<sequence length="315" mass="36638">MHRKLLRPYLPKGPKEGRFQEMYSLWRAAGLFEDLRAQAAKSQSADLAKDSDYDKLLAYWMTRLRYQIQPWPAEAKTAMNFAIESYGFEMADPEIFKKLEDCEELDEELQREMDELKGSVLEAEEERKRFPVEKLNDFDSLFIGHSNFHVENPFQPWEDTSLAIRKRFKEKCQRPLYNDVGFYHSEDLLLDLLEDQGDAEGLPLALQGQSPKFDLIAGVTLVLDEPMLERMWKLLKPGGVIIWNTWWRHEGEYPGLRPNLQSLGYEAMKDEELPLSFVTSPFTQSGFKFRFCYTRKLGAKSAQPVTVKKSKKGFA</sequence>
<reference evidence="2 3" key="1">
    <citation type="submission" date="2024-02" db="EMBL/GenBank/DDBJ databases">
        <authorList>
            <person name="Chen Y."/>
            <person name="Shah S."/>
            <person name="Dougan E. K."/>
            <person name="Thang M."/>
            <person name="Chan C."/>
        </authorList>
    </citation>
    <scope>NUCLEOTIDE SEQUENCE [LARGE SCALE GENOMIC DNA]</scope>
</reference>
<dbReference type="Proteomes" id="UP001642464">
    <property type="component" value="Unassembled WGS sequence"/>
</dbReference>
<gene>
    <name evidence="2" type="ORF">SCF082_LOCUS5442</name>
</gene>
<dbReference type="SUPFAM" id="SSF53335">
    <property type="entry name" value="S-adenosyl-L-methionine-dependent methyltransferases"/>
    <property type="match status" value="1"/>
</dbReference>
<dbReference type="InterPro" id="IPR029063">
    <property type="entry name" value="SAM-dependent_MTases_sf"/>
</dbReference>